<protein>
    <recommendedName>
        <fullName evidence="5">Protamine-2 (Modular protein)</fullName>
    </recommendedName>
</protein>
<feature type="compositionally biased region" description="Basic residues" evidence="1">
    <location>
        <begin position="58"/>
        <end position="90"/>
    </location>
</feature>
<evidence type="ECO:0000256" key="1">
    <source>
        <dbReference type="SAM" id="MobiDB-lite"/>
    </source>
</evidence>
<feature type="signal peptide" evidence="2">
    <location>
        <begin position="1"/>
        <end position="29"/>
    </location>
</feature>
<evidence type="ECO:0000313" key="3">
    <source>
        <dbReference type="EMBL" id="QCK87391.1"/>
    </source>
</evidence>
<gene>
    <name evidence="3" type="ORF">E8L99_17325</name>
</gene>
<dbReference type="PROSITE" id="PS51318">
    <property type="entry name" value="TAT"/>
    <property type="match status" value="1"/>
</dbReference>
<dbReference type="RefSeq" id="WP_137100720.1">
    <property type="nucleotide sequence ID" value="NZ_CP039865.1"/>
</dbReference>
<evidence type="ECO:0008006" key="5">
    <source>
        <dbReference type="Google" id="ProtNLM"/>
    </source>
</evidence>
<dbReference type="EMBL" id="CP039865">
    <property type="protein sequence ID" value="QCK87391.1"/>
    <property type="molecule type" value="Genomic_DNA"/>
</dbReference>
<keyword evidence="4" id="KW-1185">Reference proteome</keyword>
<reference evidence="3 4" key="1">
    <citation type="submission" date="2019-04" db="EMBL/GenBank/DDBJ databases">
        <title>Phreatobacter aquaticus sp. nov.</title>
        <authorList>
            <person name="Choi A."/>
            <person name="Baek K."/>
        </authorList>
    </citation>
    <scope>NUCLEOTIDE SEQUENCE [LARGE SCALE GENOMIC DNA]</scope>
    <source>
        <strain evidence="3 4">NMCR1094</strain>
    </source>
</reference>
<dbReference type="InterPro" id="IPR006311">
    <property type="entry name" value="TAT_signal"/>
</dbReference>
<dbReference type="AlphaFoldDB" id="A0A4D7QLF4"/>
<dbReference type="KEGG" id="paqt:E8L99_17325"/>
<sequence>MFNRRAFFTAVIGGAAAAAALAQTKGAEAATLIDQVLTPAAAPVEAAAPAGEALEMRGRRHARHHRRVAHRRHRRAARRAHRAARRATHS</sequence>
<evidence type="ECO:0000313" key="4">
    <source>
        <dbReference type="Proteomes" id="UP000298588"/>
    </source>
</evidence>
<proteinExistence type="predicted"/>
<evidence type="ECO:0000256" key="2">
    <source>
        <dbReference type="SAM" id="SignalP"/>
    </source>
</evidence>
<feature type="region of interest" description="Disordered" evidence="1">
    <location>
        <begin position="57"/>
        <end position="90"/>
    </location>
</feature>
<dbReference type="Proteomes" id="UP000298588">
    <property type="component" value="Chromosome"/>
</dbReference>
<keyword evidence="2" id="KW-0732">Signal</keyword>
<accession>A0A4D7QLF4</accession>
<name>A0A4D7QLF4_9HYPH</name>
<organism evidence="3 4">
    <name type="scientific">Phreatobacter aquaticus</name>
    <dbReference type="NCBI Taxonomy" id="2570229"/>
    <lineage>
        <taxon>Bacteria</taxon>
        <taxon>Pseudomonadati</taxon>
        <taxon>Pseudomonadota</taxon>
        <taxon>Alphaproteobacteria</taxon>
        <taxon>Hyphomicrobiales</taxon>
        <taxon>Phreatobacteraceae</taxon>
        <taxon>Phreatobacter</taxon>
    </lineage>
</organism>
<feature type="chain" id="PRO_5020231239" description="Protamine-2 (Modular protein)" evidence="2">
    <location>
        <begin position="30"/>
        <end position="90"/>
    </location>
</feature>